<comment type="caution">
    <text evidence="2">The sequence shown here is derived from an EMBL/GenBank/DDBJ whole genome shotgun (WGS) entry which is preliminary data.</text>
</comment>
<dbReference type="RefSeq" id="WP_255888525.1">
    <property type="nucleotide sequence ID" value="NZ_JAFMZM010000001.1"/>
</dbReference>
<accession>A0ABW2N391</accession>
<evidence type="ECO:0000313" key="2">
    <source>
        <dbReference type="EMBL" id="MFC7360954.1"/>
    </source>
</evidence>
<evidence type="ECO:0000313" key="3">
    <source>
        <dbReference type="Proteomes" id="UP001596524"/>
    </source>
</evidence>
<dbReference type="Gene3D" id="3.30.565.10">
    <property type="entry name" value="Histidine kinase-like ATPase, C-terminal domain"/>
    <property type="match status" value="1"/>
</dbReference>
<gene>
    <name evidence="2" type="ORF">ACFQO6_11785</name>
</gene>
<name>A0ABW2N391_9ACTN</name>
<dbReference type="EMBL" id="JBHTCH010000014">
    <property type="protein sequence ID" value="MFC7360954.1"/>
    <property type="molecule type" value="Genomic_DNA"/>
</dbReference>
<reference evidence="3" key="1">
    <citation type="journal article" date="2019" name="Int. J. Syst. Evol. Microbiol.">
        <title>The Global Catalogue of Microorganisms (GCM) 10K type strain sequencing project: providing services to taxonomists for standard genome sequencing and annotation.</title>
        <authorList>
            <consortium name="The Broad Institute Genomics Platform"/>
            <consortium name="The Broad Institute Genome Sequencing Center for Infectious Disease"/>
            <person name="Wu L."/>
            <person name="Ma J."/>
        </authorList>
    </citation>
    <scope>NUCLEOTIDE SEQUENCE [LARGE SCALE GENOMIC DNA]</scope>
    <source>
        <strain evidence="3">FCH27</strain>
    </source>
</reference>
<evidence type="ECO:0008006" key="4">
    <source>
        <dbReference type="Google" id="ProtNLM"/>
    </source>
</evidence>
<dbReference type="SUPFAM" id="SSF55874">
    <property type="entry name" value="ATPase domain of HSP90 chaperone/DNA topoisomerase II/histidine kinase"/>
    <property type="match status" value="1"/>
</dbReference>
<proteinExistence type="predicted"/>
<feature type="region of interest" description="Disordered" evidence="1">
    <location>
        <begin position="432"/>
        <end position="473"/>
    </location>
</feature>
<dbReference type="Proteomes" id="UP001596524">
    <property type="component" value="Unassembled WGS sequence"/>
</dbReference>
<protein>
    <recommendedName>
        <fullName evidence="4">ATP-binding protein</fullName>
    </recommendedName>
</protein>
<evidence type="ECO:0000256" key="1">
    <source>
        <dbReference type="SAM" id="MobiDB-lite"/>
    </source>
</evidence>
<dbReference type="InterPro" id="IPR036890">
    <property type="entry name" value="HATPase_C_sf"/>
</dbReference>
<organism evidence="2 3">
    <name type="scientific">Nocardioides astragali</name>
    <dbReference type="NCBI Taxonomy" id="1776736"/>
    <lineage>
        <taxon>Bacteria</taxon>
        <taxon>Bacillati</taxon>
        <taxon>Actinomycetota</taxon>
        <taxon>Actinomycetes</taxon>
        <taxon>Propionibacteriales</taxon>
        <taxon>Nocardioidaceae</taxon>
        <taxon>Nocardioides</taxon>
    </lineage>
</organism>
<sequence length="651" mass="70889">MFHVDNADFIADKLAAELLPNQEYREAAKNSAEAIARRVASRGGPKGRVEYDVDWAMLSETEPPAWYLSCADNGDGMTRHELGVYTTTLAVRGANQNQSLTGNQGMGLKISGPTRHKEGLLIRSLKAGEASMVQVGWNKQTKQYGLIPLGDGGEEIVSVPTEFFPDFIIEAGSGTVVTFLGNSSGENTFVPAGSPRGWLFKYLNQRFYRFEDEGIEMLVRVPTGDVEDWPISREEAVERTKGKGRSFNLSRVNGTAAVWDDASKKLGDHYSGTVTVAGDPAVGHPAANVHWWVLPTGPGSDVSTRTFSGGSIGILYQNEVHDWRTSSMANAYFARFGVLLGKNRVGFVVEPLGDTVTSDFARAHVLVGGKPVFEHEAWVFWAEQFRSTMPQEIRDVMADEQERMQIEDPDRNKRIKERLKDVMSLLRPVRARRRADGSVKASGPTVSGGTSGTKSNGTSTSSSSSSITRKSSGARGIGSLLSQLSDAGESADLVYSSLELEPIWRTEEEASSYALVGGDLRGLHDRAAALVGEDGATAPLLVLNKQFRGYTAIVEAVNEWANPEGDETKAEVIETQTQEWITQKMLEAVSGLRQLENGSSWTAQTFNEGLSPVALTSAFMADRYHTLREVKRHVGSLRQTIPASTETADAS</sequence>
<keyword evidence="3" id="KW-1185">Reference proteome</keyword>
<feature type="compositionally biased region" description="Low complexity" evidence="1">
    <location>
        <begin position="442"/>
        <end position="473"/>
    </location>
</feature>